<comment type="similarity">
    <text evidence="2">Belongs to the DUOXA family.</text>
</comment>
<evidence type="ECO:0000256" key="6">
    <source>
        <dbReference type="ARBA" id="ARBA00023180"/>
    </source>
</evidence>
<feature type="compositionally biased region" description="Basic and acidic residues" evidence="7">
    <location>
        <begin position="229"/>
        <end position="240"/>
    </location>
</feature>
<dbReference type="AlphaFoldDB" id="A0A8R1DEY9"/>
<name>A0A8R1DEY9_CAEJA</name>
<keyword evidence="3 8" id="KW-0812">Transmembrane</keyword>
<feature type="transmembrane region" description="Helical" evidence="8">
    <location>
        <begin position="43"/>
        <end position="65"/>
    </location>
</feature>
<feature type="transmembrane region" description="Helical" evidence="8">
    <location>
        <begin position="72"/>
        <end position="90"/>
    </location>
</feature>
<feature type="transmembrane region" description="Helical" evidence="8">
    <location>
        <begin position="110"/>
        <end position="136"/>
    </location>
</feature>
<evidence type="ECO:0000256" key="2">
    <source>
        <dbReference type="ARBA" id="ARBA00009816"/>
    </source>
</evidence>
<accession>A0A8R1DEY9</accession>
<evidence type="ECO:0000256" key="8">
    <source>
        <dbReference type="SAM" id="Phobius"/>
    </source>
</evidence>
<feature type="compositionally biased region" description="Low complexity" evidence="7">
    <location>
        <begin position="206"/>
        <end position="226"/>
    </location>
</feature>
<evidence type="ECO:0000256" key="3">
    <source>
        <dbReference type="ARBA" id="ARBA00022692"/>
    </source>
</evidence>
<comment type="subcellular location">
    <subcellularLocation>
        <location evidence="1">Membrane</location>
        <topology evidence="1">Multi-pass membrane protein</topology>
    </subcellularLocation>
</comment>
<evidence type="ECO:0000313" key="9">
    <source>
        <dbReference type="EnsemblMetazoa" id="CJA00575.1"/>
    </source>
</evidence>
<dbReference type="EnsemblMetazoa" id="CJA00575.1">
    <property type="protein sequence ID" value="CJA00575.1"/>
    <property type="gene ID" value="WBGene00119778"/>
</dbReference>
<evidence type="ECO:0000256" key="4">
    <source>
        <dbReference type="ARBA" id="ARBA00022989"/>
    </source>
</evidence>
<dbReference type="Pfam" id="PF10204">
    <property type="entry name" value="DuoxA"/>
    <property type="match status" value="1"/>
</dbReference>
<reference evidence="10" key="1">
    <citation type="submission" date="2010-08" db="EMBL/GenBank/DDBJ databases">
        <authorList>
            <consortium name="Caenorhabditis japonica Sequencing Consortium"/>
            <person name="Wilson R.K."/>
        </authorList>
    </citation>
    <scope>NUCLEOTIDE SEQUENCE [LARGE SCALE GENOMIC DNA]</scope>
    <source>
        <strain evidence="10">DF5081</strain>
    </source>
</reference>
<evidence type="ECO:0000313" key="10">
    <source>
        <dbReference type="Proteomes" id="UP000005237"/>
    </source>
</evidence>
<dbReference type="PANTHER" id="PTHR31158">
    <property type="entry name" value="DUAL OXIDASE 2"/>
    <property type="match status" value="1"/>
</dbReference>
<evidence type="ECO:0008006" key="11">
    <source>
        <dbReference type="Google" id="ProtNLM"/>
    </source>
</evidence>
<dbReference type="InterPro" id="IPR018469">
    <property type="entry name" value="Dual_oxidase_maturation_fac"/>
</dbReference>
<keyword evidence="6" id="KW-0325">Glycoprotein</keyword>
<keyword evidence="10" id="KW-1185">Reference proteome</keyword>
<evidence type="ECO:0000256" key="5">
    <source>
        <dbReference type="ARBA" id="ARBA00023136"/>
    </source>
</evidence>
<evidence type="ECO:0000256" key="7">
    <source>
        <dbReference type="SAM" id="MobiDB-lite"/>
    </source>
</evidence>
<evidence type="ECO:0000256" key="1">
    <source>
        <dbReference type="ARBA" id="ARBA00004141"/>
    </source>
</evidence>
<dbReference type="PANTHER" id="PTHR31158:SF1">
    <property type="entry name" value="DOXA1 FACTOR-RELATED"/>
    <property type="match status" value="1"/>
</dbReference>
<reference evidence="9" key="2">
    <citation type="submission" date="2022-06" db="UniProtKB">
        <authorList>
            <consortium name="EnsemblMetazoa"/>
        </authorList>
    </citation>
    <scope>IDENTIFICATION</scope>
    <source>
        <strain evidence="9">DF5081</strain>
    </source>
</reference>
<organism evidence="9 10">
    <name type="scientific">Caenorhabditis japonica</name>
    <dbReference type="NCBI Taxonomy" id="281687"/>
    <lineage>
        <taxon>Eukaryota</taxon>
        <taxon>Metazoa</taxon>
        <taxon>Ecdysozoa</taxon>
        <taxon>Nematoda</taxon>
        <taxon>Chromadorea</taxon>
        <taxon>Rhabditida</taxon>
        <taxon>Rhabditina</taxon>
        <taxon>Rhabditomorpha</taxon>
        <taxon>Rhabditoidea</taxon>
        <taxon>Rhabditidae</taxon>
        <taxon>Peloderinae</taxon>
        <taxon>Caenorhabditis</taxon>
    </lineage>
</organism>
<dbReference type="GO" id="GO:0015031">
    <property type="term" value="P:protein transport"/>
    <property type="evidence" value="ECO:0007669"/>
    <property type="project" value="InterPro"/>
</dbReference>
<dbReference type="GO" id="GO:0005789">
    <property type="term" value="C:endoplasmic reticulum membrane"/>
    <property type="evidence" value="ECO:0007669"/>
    <property type="project" value="InterPro"/>
</dbReference>
<feature type="compositionally biased region" description="Basic and acidic residues" evidence="7">
    <location>
        <begin position="186"/>
        <end position="196"/>
    </location>
</feature>
<keyword evidence="4 8" id="KW-1133">Transmembrane helix</keyword>
<protein>
    <recommendedName>
        <fullName evidence="11">Dual oxidase maturation factor 1</fullName>
    </recommendedName>
</protein>
<dbReference type="Proteomes" id="UP000005237">
    <property type="component" value="Unassembled WGS sequence"/>
</dbReference>
<feature type="region of interest" description="Disordered" evidence="7">
    <location>
        <begin position="183"/>
        <end position="252"/>
    </location>
</feature>
<keyword evidence="5 8" id="KW-0472">Membrane</keyword>
<proteinExistence type="inferred from homology"/>
<sequence>MAEALRHGLEHGLPYPMLSVLEYFSLNQDAFDWGRHYRVAGHYTYAAVWFAFACWCLSILLLLLLPHYAYKSILATGISCLVACLVYLLLSPCELRIAFTGEDLERVDLTATFSFCFYLIFAVGLLCVICGLGLGICEHWRIYSLSTFLDASLDEHVGSKWKKLPTGGPGLQGVQIGAYATNTADSGRDNKSDYNSDKTAASSGFQSRTSTCQSSASSASLRSQTSFETVHDEQELDRTHVHFSQDPCTSSS</sequence>